<dbReference type="RefSeq" id="WP_186976903.1">
    <property type="nucleotide sequence ID" value="NZ_JACOOH010000006.1"/>
</dbReference>
<keyword evidence="1" id="KW-0732">Signal</keyword>
<organism evidence="3 4">
    <name type="scientific">Butyricimonas hominis</name>
    <dbReference type="NCBI Taxonomy" id="2763032"/>
    <lineage>
        <taxon>Bacteria</taxon>
        <taxon>Pseudomonadati</taxon>
        <taxon>Bacteroidota</taxon>
        <taxon>Bacteroidia</taxon>
        <taxon>Bacteroidales</taxon>
        <taxon>Odoribacteraceae</taxon>
        <taxon>Butyricimonas</taxon>
    </lineage>
</organism>
<dbReference type="CDD" id="cd02966">
    <property type="entry name" value="TlpA_like_family"/>
    <property type="match status" value="1"/>
</dbReference>
<evidence type="ECO:0000313" key="4">
    <source>
        <dbReference type="Proteomes" id="UP000646484"/>
    </source>
</evidence>
<dbReference type="SUPFAM" id="SSF52833">
    <property type="entry name" value="Thioredoxin-like"/>
    <property type="match status" value="1"/>
</dbReference>
<gene>
    <name evidence="3" type="ORF">H8S64_14375</name>
</gene>
<dbReference type="InterPro" id="IPR036249">
    <property type="entry name" value="Thioredoxin-like_sf"/>
</dbReference>
<sequence length="181" mass="21421">MRKILITSLLLCLFSFGIQAQWKRQPSFKGQRFPDFTVKEWISKQPKLKGKFILVDFWCIEAYPVTHRTVPYQNQLAKKYKKQLQVIGLTYDEANLVKLMVEPYIQYYSGIVDWDTINDIFKLEGLPTSYLIDPEGTVVWEGYVLKEGQGEKNIFNLTEEKLEQFFKDYQQKKKSRKSKKS</sequence>
<dbReference type="PANTHER" id="PTHR42852">
    <property type="entry name" value="THIOL:DISULFIDE INTERCHANGE PROTEIN DSBE"/>
    <property type="match status" value="1"/>
</dbReference>
<dbReference type="Pfam" id="PF00578">
    <property type="entry name" value="AhpC-TSA"/>
    <property type="match status" value="1"/>
</dbReference>
<dbReference type="EMBL" id="JACOOH010000006">
    <property type="protein sequence ID" value="MBC5622285.1"/>
    <property type="molecule type" value="Genomic_DNA"/>
</dbReference>
<evidence type="ECO:0000256" key="1">
    <source>
        <dbReference type="SAM" id="SignalP"/>
    </source>
</evidence>
<feature type="chain" id="PRO_5046461768" evidence="1">
    <location>
        <begin position="21"/>
        <end position="181"/>
    </location>
</feature>
<keyword evidence="4" id="KW-1185">Reference proteome</keyword>
<dbReference type="InterPro" id="IPR050553">
    <property type="entry name" value="Thioredoxin_ResA/DsbE_sf"/>
</dbReference>
<dbReference type="Gene3D" id="3.40.30.10">
    <property type="entry name" value="Glutaredoxin"/>
    <property type="match status" value="1"/>
</dbReference>
<feature type="domain" description="Thioredoxin" evidence="2">
    <location>
        <begin position="27"/>
        <end position="167"/>
    </location>
</feature>
<feature type="signal peptide" evidence="1">
    <location>
        <begin position="1"/>
        <end position="20"/>
    </location>
</feature>
<comment type="caution">
    <text evidence="3">The sequence shown here is derived from an EMBL/GenBank/DDBJ whole genome shotgun (WGS) entry which is preliminary data.</text>
</comment>
<protein>
    <submittedName>
        <fullName evidence="3">TlpA family protein disulfide reductase</fullName>
    </submittedName>
</protein>
<dbReference type="PROSITE" id="PS51352">
    <property type="entry name" value="THIOREDOXIN_2"/>
    <property type="match status" value="1"/>
</dbReference>
<name>A0ABR7D445_9BACT</name>
<evidence type="ECO:0000313" key="3">
    <source>
        <dbReference type="EMBL" id="MBC5622285.1"/>
    </source>
</evidence>
<dbReference type="Proteomes" id="UP000646484">
    <property type="component" value="Unassembled WGS sequence"/>
</dbReference>
<dbReference type="PANTHER" id="PTHR42852:SF13">
    <property type="entry name" value="PROTEIN DIPZ"/>
    <property type="match status" value="1"/>
</dbReference>
<evidence type="ECO:0000259" key="2">
    <source>
        <dbReference type="PROSITE" id="PS51352"/>
    </source>
</evidence>
<accession>A0ABR7D445</accession>
<proteinExistence type="predicted"/>
<dbReference type="InterPro" id="IPR000866">
    <property type="entry name" value="AhpC/TSA"/>
</dbReference>
<reference evidence="3 4" key="1">
    <citation type="submission" date="2020-08" db="EMBL/GenBank/DDBJ databases">
        <title>Genome public.</title>
        <authorList>
            <person name="Liu C."/>
            <person name="Sun Q."/>
        </authorList>
    </citation>
    <scope>NUCLEOTIDE SEQUENCE [LARGE SCALE GENOMIC DNA]</scope>
    <source>
        <strain evidence="3 4">NSJ-56</strain>
    </source>
</reference>
<dbReference type="InterPro" id="IPR013766">
    <property type="entry name" value="Thioredoxin_domain"/>
</dbReference>